<evidence type="ECO:0000256" key="1">
    <source>
        <dbReference type="SAM" id="Phobius"/>
    </source>
</evidence>
<dbReference type="InParanoid" id="T1EV57"/>
<dbReference type="Proteomes" id="UP000015101">
    <property type="component" value="Unassembled WGS sequence"/>
</dbReference>
<reference evidence="3" key="3">
    <citation type="submission" date="2015-06" db="UniProtKB">
        <authorList>
            <consortium name="EnsemblMetazoa"/>
        </authorList>
    </citation>
    <scope>IDENTIFICATION</scope>
</reference>
<organism evidence="3 4">
    <name type="scientific">Helobdella robusta</name>
    <name type="common">Californian leech</name>
    <dbReference type="NCBI Taxonomy" id="6412"/>
    <lineage>
        <taxon>Eukaryota</taxon>
        <taxon>Metazoa</taxon>
        <taxon>Spiralia</taxon>
        <taxon>Lophotrochozoa</taxon>
        <taxon>Annelida</taxon>
        <taxon>Clitellata</taxon>
        <taxon>Hirudinea</taxon>
        <taxon>Rhynchobdellida</taxon>
        <taxon>Glossiphoniidae</taxon>
        <taxon>Helobdella</taxon>
    </lineage>
</organism>
<dbReference type="EMBL" id="AMQM01001613">
    <property type="status" value="NOT_ANNOTATED_CDS"/>
    <property type="molecule type" value="Genomic_DNA"/>
</dbReference>
<dbReference type="CTD" id="20200457"/>
<dbReference type="KEGG" id="hro:HELRODRAFT_164247"/>
<dbReference type="AlphaFoldDB" id="T1EV57"/>
<evidence type="ECO:0000313" key="2">
    <source>
        <dbReference type="EMBL" id="ESN94410.1"/>
    </source>
</evidence>
<keyword evidence="1" id="KW-0812">Transmembrane</keyword>
<name>T1EV57_HELRO</name>
<evidence type="ECO:0000313" key="4">
    <source>
        <dbReference type="Proteomes" id="UP000015101"/>
    </source>
</evidence>
<dbReference type="HOGENOM" id="CLU_1697450_0_0_1"/>
<keyword evidence="1" id="KW-0472">Membrane</keyword>
<sequence length="155" mass="17625">MDPKLSLLVGCTLGAIFIFIAILIAIFMIISFRFCCCNEQSDKGCFYYGNIQQSQVDENIHYESKNAVNGWTEMPTLKIVRLDEDQVTTNIKKTENENNSYSSRIKLIQTNSNDGVTNSQQHGDKVLEKRVAKNKHVSVYGLLHSLNATFRKNTR</sequence>
<keyword evidence="4" id="KW-1185">Reference proteome</keyword>
<gene>
    <name evidence="3" type="primary">20200457</name>
    <name evidence="2" type="ORF">HELRODRAFT_164247</name>
</gene>
<keyword evidence="1" id="KW-1133">Transmembrane helix</keyword>
<protein>
    <submittedName>
        <fullName evidence="2 3">Uncharacterized protein</fullName>
    </submittedName>
</protein>
<proteinExistence type="predicted"/>
<reference evidence="2 4" key="2">
    <citation type="journal article" date="2013" name="Nature">
        <title>Insights into bilaterian evolution from three spiralian genomes.</title>
        <authorList>
            <person name="Simakov O."/>
            <person name="Marletaz F."/>
            <person name="Cho S.J."/>
            <person name="Edsinger-Gonzales E."/>
            <person name="Havlak P."/>
            <person name="Hellsten U."/>
            <person name="Kuo D.H."/>
            <person name="Larsson T."/>
            <person name="Lv J."/>
            <person name="Arendt D."/>
            <person name="Savage R."/>
            <person name="Osoegawa K."/>
            <person name="de Jong P."/>
            <person name="Grimwood J."/>
            <person name="Chapman J.A."/>
            <person name="Shapiro H."/>
            <person name="Aerts A."/>
            <person name="Otillar R.P."/>
            <person name="Terry A.Y."/>
            <person name="Boore J.L."/>
            <person name="Grigoriev I.V."/>
            <person name="Lindberg D.R."/>
            <person name="Seaver E.C."/>
            <person name="Weisblat D.A."/>
            <person name="Putnam N.H."/>
            <person name="Rokhsar D.S."/>
        </authorList>
    </citation>
    <scope>NUCLEOTIDE SEQUENCE</scope>
</reference>
<dbReference type="EMBL" id="KB097571">
    <property type="protein sequence ID" value="ESN94410.1"/>
    <property type="molecule type" value="Genomic_DNA"/>
</dbReference>
<reference evidence="4" key="1">
    <citation type="submission" date="2012-12" db="EMBL/GenBank/DDBJ databases">
        <authorList>
            <person name="Hellsten U."/>
            <person name="Grimwood J."/>
            <person name="Chapman J.A."/>
            <person name="Shapiro H."/>
            <person name="Aerts A."/>
            <person name="Otillar R.P."/>
            <person name="Terry A.Y."/>
            <person name="Boore J.L."/>
            <person name="Simakov O."/>
            <person name="Marletaz F."/>
            <person name="Cho S.-J."/>
            <person name="Edsinger-Gonzales E."/>
            <person name="Havlak P."/>
            <person name="Kuo D.-H."/>
            <person name="Larsson T."/>
            <person name="Lv J."/>
            <person name="Arendt D."/>
            <person name="Savage R."/>
            <person name="Osoegawa K."/>
            <person name="de Jong P."/>
            <person name="Lindberg D.R."/>
            <person name="Seaver E.C."/>
            <person name="Weisblat D.A."/>
            <person name="Putnam N.H."/>
            <person name="Grigoriev I.V."/>
            <person name="Rokhsar D.S."/>
        </authorList>
    </citation>
    <scope>NUCLEOTIDE SEQUENCE</scope>
</reference>
<dbReference type="GeneID" id="20200457"/>
<accession>T1EV57</accession>
<dbReference type="RefSeq" id="XP_009027481.1">
    <property type="nucleotide sequence ID" value="XM_009029233.1"/>
</dbReference>
<dbReference type="EnsemblMetazoa" id="HelroT164247">
    <property type="protein sequence ID" value="HelroP164247"/>
    <property type="gene ID" value="HelroG164247"/>
</dbReference>
<feature type="transmembrane region" description="Helical" evidence="1">
    <location>
        <begin position="7"/>
        <end position="30"/>
    </location>
</feature>
<evidence type="ECO:0000313" key="3">
    <source>
        <dbReference type="EnsemblMetazoa" id="HelroP164247"/>
    </source>
</evidence>